<dbReference type="GO" id="GO:0006400">
    <property type="term" value="P:tRNA modification"/>
    <property type="evidence" value="ECO:0007669"/>
    <property type="project" value="UniProtKB-UniRule"/>
</dbReference>
<evidence type="ECO:0000313" key="5">
    <source>
        <dbReference type="Proteomes" id="UP000613512"/>
    </source>
</evidence>
<keyword evidence="5" id="KW-1185">Reference proteome</keyword>
<keyword evidence="2 3" id="KW-0819">tRNA processing</keyword>
<organism evidence="4 5">
    <name type="scientific">Ornithinibacillus halotolerans</name>
    <dbReference type="NCBI Taxonomy" id="1274357"/>
    <lineage>
        <taxon>Bacteria</taxon>
        <taxon>Bacillati</taxon>
        <taxon>Bacillota</taxon>
        <taxon>Bacilli</taxon>
        <taxon>Bacillales</taxon>
        <taxon>Bacillaceae</taxon>
        <taxon>Ornithinibacillus</taxon>
    </lineage>
</organism>
<dbReference type="EC" id="6.3.4.-" evidence="3"/>
<dbReference type="InterPro" id="IPR014729">
    <property type="entry name" value="Rossmann-like_a/b/a_fold"/>
</dbReference>
<feature type="binding site" evidence="3">
    <location>
        <begin position="187"/>
        <end position="188"/>
    </location>
    <ligand>
        <name>ATP</name>
        <dbReference type="ChEBI" id="CHEBI:30616"/>
    </ligand>
</feature>
<evidence type="ECO:0000256" key="1">
    <source>
        <dbReference type="ARBA" id="ARBA00022598"/>
    </source>
</evidence>
<dbReference type="AlphaFoldDB" id="A0A916WBP0"/>
<dbReference type="HAMAP" id="MF_01539">
    <property type="entry name" value="TmcAL"/>
    <property type="match status" value="1"/>
</dbReference>
<dbReference type="GO" id="GO:0005737">
    <property type="term" value="C:cytoplasm"/>
    <property type="evidence" value="ECO:0007669"/>
    <property type="project" value="UniProtKB-SubCell"/>
</dbReference>
<evidence type="ECO:0000256" key="3">
    <source>
        <dbReference type="HAMAP-Rule" id="MF_01539"/>
    </source>
</evidence>
<protein>
    <recommendedName>
        <fullName evidence="3">tRNA(Met) cytidine acetate ligase</fullName>
        <ecNumber evidence="3">6.3.4.-</ecNumber>
    </recommendedName>
</protein>
<feature type="binding site" evidence="3">
    <location>
        <begin position="7"/>
        <end position="20"/>
    </location>
    <ligand>
        <name>ATP</name>
        <dbReference type="ChEBI" id="CHEBI:30616"/>
    </ligand>
</feature>
<evidence type="ECO:0000256" key="2">
    <source>
        <dbReference type="ARBA" id="ARBA00022694"/>
    </source>
</evidence>
<comment type="subcellular location">
    <subcellularLocation>
        <location evidence="3">Cytoplasm</location>
    </subcellularLocation>
</comment>
<gene>
    <name evidence="4" type="primary">ylbM</name>
    <name evidence="3" type="synonym">tmcAL</name>
    <name evidence="4" type="ORF">GCM10008025_28640</name>
</gene>
<keyword evidence="3" id="KW-0547">Nucleotide-binding</keyword>
<comment type="similarity">
    <text evidence="3">Belongs to the TmcAL family.</text>
</comment>
<dbReference type="Pfam" id="PF05636">
    <property type="entry name" value="HIGH_NTase1"/>
    <property type="match status" value="1"/>
</dbReference>
<accession>A0A916WBP0</accession>
<dbReference type="RefSeq" id="WP_188385358.1">
    <property type="nucleotide sequence ID" value="NZ_BMEY01000016.1"/>
</dbReference>
<keyword evidence="3" id="KW-0067">ATP-binding</keyword>
<dbReference type="Proteomes" id="UP000613512">
    <property type="component" value="Unassembled WGS sequence"/>
</dbReference>
<dbReference type="GO" id="GO:0005524">
    <property type="term" value="F:ATP binding"/>
    <property type="evidence" value="ECO:0007669"/>
    <property type="project" value="UniProtKB-KW"/>
</dbReference>
<dbReference type="GO" id="GO:0016879">
    <property type="term" value="F:ligase activity, forming carbon-nitrogen bonds"/>
    <property type="evidence" value="ECO:0007669"/>
    <property type="project" value="UniProtKB-UniRule"/>
</dbReference>
<name>A0A916WBP0_9BACI</name>
<dbReference type="PANTHER" id="PTHR37825">
    <property type="entry name" value="TRNA(MET) CYTIDINE ACETATE LIGASE"/>
    <property type="match status" value="1"/>
</dbReference>
<proteinExistence type="inferred from homology"/>
<dbReference type="NCBIfam" id="NF010191">
    <property type="entry name" value="PRK13670.1"/>
    <property type="match status" value="1"/>
</dbReference>
<comment type="catalytic activity">
    <reaction evidence="3">
        <text>cytidine(34) in elongator tRNA(Met) + acetate + ATP = N(4)-acetylcytidine(34) in elongator tRNA(Met) + AMP + diphosphate</text>
        <dbReference type="Rhea" id="RHEA:58144"/>
        <dbReference type="Rhea" id="RHEA-COMP:10693"/>
        <dbReference type="Rhea" id="RHEA-COMP:10694"/>
        <dbReference type="ChEBI" id="CHEBI:30089"/>
        <dbReference type="ChEBI" id="CHEBI:30616"/>
        <dbReference type="ChEBI" id="CHEBI:33019"/>
        <dbReference type="ChEBI" id="CHEBI:74900"/>
        <dbReference type="ChEBI" id="CHEBI:82748"/>
        <dbReference type="ChEBI" id="CHEBI:456215"/>
    </reaction>
</comment>
<dbReference type="PANTHER" id="PTHR37825:SF1">
    <property type="entry name" value="TRNA(MET) CYTIDINE ACETATE LIGASE"/>
    <property type="match status" value="1"/>
</dbReference>
<reference evidence="4" key="2">
    <citation type="submission" date="2020-09" db="EMBL/GenBank/DDBJ databases">
        <authorList>
            <person name="Sun Q."/>
            <person name="Zhou Y."/>
        </authorList>
    </citation>
    <scope>NUCLEOTIDE SEQUENCE</scope>
    <source>
        <strain evidence="4">CGMCC 1.12408</strain>
    </source>
</reference>
<keyword evidence="3" id="KW-0820">tRNA-binding</keyword>
<keyword evidence="3" id="KW-0963">Cytoplasm</keyword>
<dbReference type="SUPFAM" id="SSF52374">
    <property type="entry name" value="Nucleotidylyl transferase"/>
    <property type="match status" value="1"/>
</dbReference>
<keyword evidence="3" id="KW-0694">RNA-binding</keyword>
<comment type="caution">
    <text evidence="4">The sequence shown here is derived from an EMBL/GenBank/DDBJ whole genome shotgun (WGS) entry which is preliminary data.</text>
</comment>
<dbReference type="Gene3D" id="3.40.50.620">
    <property type="entry name" value="HUPs"/>
    <property type="match status" value="1"/>
</dbReference>
<sequence length="405" mass="46341">MNVCGLIVEYNPFHNGHVYHVNQAKEQTNADIIIAVMSGSFLQRGEPAIIDKYHRAKAAITSGVDIVVELPYVFAVQSSNLFAKGSILTLNELGVNSICFGSESGNIHYFTEGYRKLSTHEHAYKKELKQQLNKGISFPTASKIAYETIGLDTSNFNLSQPNNILGFSYVKAILDNNLSITPHTITRINSGYHETEITSSIASATSIRKQLFEHHANIQQLEHTMPQITLNQLRTYQENATLLHNWEKYFTLLHYRVMTMSIQELSLIHDIEEGLEYRIKKTAQEATSFSDWVKRIKTKRYTWTRIQRIFVHILTNTNKTEISQHTSNSSVPYVRLLGMNNNGRAYLNQQKKQMEVPLLTKLSHNQHPMLTIEERATHAYYSILPIDNRYSLLNQEMKGPVIVNK</sequence>
<feature type="binding site" evidence="3">
    <location>
        <position position="101"/>
    </location>
    <ligand>
        <name>ATP</name>
        <dbReference type="ChEBI" id="CHEBI:30616"/>
    </ligand>
</feature>
<reference evidence="4" key="1">
    <citation type="journal article" date="2014" name="Int. J. Syst. Evol. Microbiol.">
        <title>Complete genome sequence of Corynebacterium casei LMG S-19264T (=DSM 44701T), isolated from a smear-ripened cheese.</title>
        <authorList>
            <consortium name="US DOE Joint Genome Institute (JGI-PGF)"/>
            <person name="Walter F."/>
            <person name="Albersmeier A."/>
            <person name="Kalinowski J."/>
            <person name="Ruckert C."/>
        </authorList>
    </citation>
    <scope>NUCLEOTIDE SEQUENCE</scope>
    <source>
        <strain evidence="4">CGMCC 1.12408</strain>
    </source>
</reference>
<evidence type="ECO:0000313" key="4">
    <source>
        <dbReference type="EMBL" id="GGA83798.1"/>
    </source>
</evidence>
<feature type="binding site" evidence="3">
    <location>
        <position position="162"/>
    </location>
    <ligand>
        <name>ATP</name>
        <dbReference type="ChEBI" id="CHEBI:30616"/>
    </ligand>
</feature>
<keyword evidence="1 3" id="KW-0436">Ligase</keyword>
<dbReference type="EMBL" id="BMEY01000016">
    <property type="protein sequence ID" value="GGA83798.1"/>
    <property type="molecule type" value="Genomic_DNA"/>
</dbReference>
<comment type="function">
    <text evidence="3">Catalyzes the formation of N(4)-acetylcytidine (ac(4)C) at the wobble position of elongator tRNA(Met), using acetate and ATP as substrates. First activates an acetate ion to form acetyladenylate (Ac-AMP) and then transfers the acetyl group to tRNA to form ac(4)C34.</text>
</comment>
<dbReference type="GO" id="GO:0000049">
    <property type="term" value="F:tRNA binding"/>
    <property type="evidence" value="ECO:0007669"/>
    <property type="project" value="UniProtKB-KW"/>
</dbReference>
<dbReference type="InterPro" id="IPR008513">
    <property type="entry name" value="tRNA(Met)_cyd_acetate_ligase"/>
</dbReference>